<evidence type="ECO:0000256" key="1">
    <source>
        <dbReference type="ARBA" id="ARBA00010641"/>
    </source>
</evidence>
<evidence type="ECO:0000256" key="5">
    <source>
        <dbReference type="ARBA" id="ARBA00023163"/>
    </source>
</evidence>
<dbReference type="Gene3D" id="1.10.10.10">
    <property type="entry name" value="Winged helix-like DNA-binding domain superfamily/Winged helix DNA-binding domain"/>
    <property type="match status" value="1"/>
</dbReference>
<dbReference type="NCBIfam" id="TIGR02937">
    <property type="entry name" value="sigma70-ECF"/>
    <property type="match status" value="1"/>
</dbReference>
<feature type="compositionally biased region" description="Low complexity" evidence="6">
    <location>
        <begin position="114"/>
        <end position="129"/>
    </location>
</feature>
<evidence type="ECO:0000256" key="3">
    <source>
        <dbReference type="ARBA" id="ARBA00023082"/>
    </source>
</evidence>
<dbReference type="InterPro" id="IPR039425">
    <property type="entry name" value="RNA_pol_sigma-70-like"/>
</dbReference>
<reference evidence="7 8" key="1">
    <citation type="submission" date="2019-02" db="EMBL/GenBank/DDBJ databases">
        <title>Deep-cultivation of Planctomycetes and their phenomic and genomic characterization uncovers novel biology.</title>
        <authorList>
            <person name="Wiegand S."/>
            <person name="Jogler M."/>
            <person name="Boedeker C."/>
            <person name="Pinto D."/>
            <person name="Vollmers J."/>
            <person name="Rivas-Marin E."/>
            <person name="Kohn T."/>
            <person name="Peeters S.H."/>
            <person name="Heuer A."/>
            <person name="Rast P."/>
            <person name="Oberbeckmann S."/>
            <person name="Bunk B."/>
            <person name="Jeske O."/>
            <person name="Meyerdierks A."/>
            <person name="Storesund J.E."/>
            <person name="Kallscheuer N."/>
            <person name="Luecker S."/>
            <person name="Lage O.M."/>
            <person name="Pohl T."/>
            <person name="Merkel B.J."/>
            <person name="Hornburger P."/>
            <person name="Mueller R.-W."/>
            <person name="Bruemmer F."/>
            <person name="Labrenz M."/>
            <person name="Spormann A.M."/>
            <person name="Op den Camp H."/>
            <person name="Overmann J."/>
            <person name="Amann R."/>
            <person name="Jetten M.S.M."/>
            <person name="Mascher T."/>
            <person name="Medema M.H."/>
            <person name="Devos D.P."/>
            <person name="Kaster A.-K."/>
            <person name="Ovreas L."/>
            <person name="Rohde M."/>
            <person name="Galperin M.Y."/>
            <person name="Jogler C."/>
        </authorList>
    </citation>
    <scope>NUCLEOTIDE SEQUENCE [LARGE SCALE GENOMIC DNA]</scope>
    <source>
        <strain evidence="7 8">ETA_A1</strain>
    </source>
</reference>
<evidence type="ECO:0000256" key="6">
    <source>
        <dbReference type="SAM" id="MobiDB-lite"/>
    </source>
</evidence>
<evidence type="ECO:0000256" key="2">
    <source>
        <dbReference type="ARBA" id="ARBA00023015"/>
    </source>
</evidence>
<dbReference type="PANTHER" id="PTHR43133:SF8">
    <property type="entry name" value="RNA POLYMERASE SIGMA FACTOR HI_1459-RELATED"/>
    <property type="match status" value="1"/>
</dbReference>
<evidence type="ECO:0000256" key="4">
    <source>
        <dbReference type="ARBA" id="ARBA00023125"/>
    </source>
</evidence>
<feature type="region of interest" description="Disordered" evidence="6">
    <location>
        <begin position="94"/>
        <end position="129"/>
    </location>
</feature>
<keyword evidence="5" id="KW-0804">Transcription</keyword>
<dbReference type="SUPFAM" id="SSF88946">
    <property type="entry name" value="Sigma2 domain of RNA polymerase sigma factors"/>
    <property type="match status" value="1"/>
</dbReference>
<protein>
    <submittedName>
        <fullName evidence="7">ECF RNA polymerase sigma factor SigL</fullName>
    </submittedName>
</protein>
<name>A0A517XNA3_9BACT</name>
<dbReference type="AlphaFoldDB" id="A0A517XNA3"/>
<dbReference type="InterPro" id="IPR036388">
    <property type="entry name" value="WH-like_DNA-bd_sf"/>
</dbReference>
<proteinExistence type="inferred from homology"/>
<comment type="similarity">
    <text evidence="1">Belongs to the sigma-70 factor family. ECF subfamily.</text>
</comment>
<dbReference type="Proteomes" id="UP000319576">
    <property type="component" value="Chromosome"/>
</dbReference>
<dbReference type="OrthoDB" id="9811152at2"/>
<keyword evidence="3" id="KW-0731">Sigma factor</keyword>
<gene>
    <name evidence="7" type="primary">sigL_2</name>
    <name evidence="7" type="ORF">ETAA1_08560</name>
</gene>
<dbReference type="PANTHER" id="PTHR43133">
    <property type="entry name" value="RNA POLYMERASE ECF-TYPE SIGMA FACTO"/>
    <property type="match status" value="1"/>
</dbReference>
<sequence>MTWDDVHALLTRLRDRDPECWDDLSALVYPFLTACAAQAVGSGWADTSSSDIVQESWMKLRAGFSTFRGADTPADTAACLRAWLRTVVRNVARDRTRRPSAPPTHPLEPHAFGTAAPAASDPTPSTQAARAEWRTRLEGAIAALGPDEQLIIRRSLYEGVSCRQIATELGLADHTVVGGWRKEILATLRRALGDE</sequence>
<dbReference type="Gene3D" id="1.10.1740.10">
    <property type="match status" value="1"/>
</dbReference>
<keyword evidence="4" id="KW-0238">DNA-binding</keyword>
<organism evidence="7 8">
    <name type="scientific">Urbifossiella limnaea</name>
    <dbReference type="NCBI Taxonomy" id="2528023"/>
    <lineage>
        <taxon>Bacteria</taxon>
        <taxon>Pseudomonadati</taxon>
        <taxon>Planctomycetota</taxon>
        <taxon>Planctomycetia</taxon>
        <taxon>Gemmatales</taxon>
        <taxon>Gemmataceae</taxon>
        <taxon>Urbifossiella</taxon>
    </lineage>
</organism>
<dbReference type="KEGG" id="uli:ETAA1_08560"/>
<keyword evidence="8" id="KW-1185">Reference proteome</keyword>
<accession>A0A517XNA3</accession>
<dbReference type="GO" id="GO:0003677">
    <property type="term" value="F:DNA binding"/>
    <property type="evidence" value="ECO:0007669"/>
    <property type="project" value="UniProtKB-KW"/>
</dbReference>
<dbReference type="InterPro" id="IPR013325">
    <property type="entry name" value="RNA_pol_sigma_r2"/>
</dbReference>
<dbReference type="RefSeq" id="WP_145234604.1">
    <property type="nucleotide sequence ID" value="NZ_CP036273.1"/>
</dbReference>
<dbReference type="GO" id="GO:0006352">
    <property type="term" value="P:DNA-templated transcription initiation"/>
    <property type="evidence" value="ECO:0007669"/>
    <property type="project" value="InterPro"/>
</dbReference>
<evidence type="ECO:0000313" key="7">
    <source>
        <dbReference type="EMBL" id="QDU18956.1"/>
    </source>
</evidence>
<dbReference type="SUPFAM" id="SSF88659">
    <property type="entry name" value="Sigma3 and sigma4 domains of RNA polymerase sigma factors"/>
    <property type="match status" value="1"/>
</dbReference>
<dbReference type="InterPro" id="IPR013324">
    <property type="entry name" value="RNA_pol_sigma_r3/r4-like"/>
</dbReference>
<dbReference type="EMBL" id="CP036273">
    <property type="protein sequence ID" value="QDU18956.1"/>
    <property type="molecule type" value="Genomic_DNA"/>
</dbReference>
<dbReference type="InterPro" id="IPR014284">
    <property type="entry name" value="RNA_pol_sigma-70_dom"/>
</dbReference>
<keyword evidence="2" id="KW-0805">Transcription regulation</keyword>
<evidence type="ECO:0000313" key="8">
    <source>
        <dbReference type="Proteomes" id="UP000319576"/>
    </source>
</evidence>
<dbReference type="GO" id="GO:0016987">
    <property type="term" value="F:sigma factor activity"/>
    <property type="evidence" value="ECO:0007669"/>
    <property type="project" value="UniProtKB-KW"/>
</dbReference>